<sequence>MTSQSLKTQFQTLTAAERGDALQILTETLSRPSLGITKIPEVMGGDACIAKTRLPVWLFVSLRRQGATDAELLEAYPHLTAADLVNVWAYADAHPEEIAIALQEQENAADGAPER</sequence>
<dbReference type="InterPro" id="IPR036388">
    <property type="entry name" value="WH-like_DNA-bd_sf"/>
</dbReference>
<accession>A0A1U7J9Z3</accession>
<dbReference type="Gene3D" id="1.10.10.10">
    <property type="entry name" value="Winged helix-like DNA-binding domain superfamily/Winged helix DNA-binding domain"/>
    <property type="match status" value="1"/>
</dbReference>
<dbReference type="SUPFAM" id="SSF46689">
    <property type="entry name" value="Homeodomain-like"/>
    <property type="match status" value="1"/>
</dbReference>
<dbReference type="PANTHER" id="PTHR34849">
    <property type="entry name" value="SSL5025 PROTEIN"/>
    <property type="match status" value="1"/>
</dbReference>
<keyword evidence="2" id="KW-1185">Reference proteome</keyword>
<dbReference type="OrthoDB" id="427442at2"/>
<evidence type="ECO:0000313" key="1">
    <source>
        <dbReference type="EMBL" id="OKH50598.1"/>
    </source>
</evidence>
<organism evidence="1 2">
    <name type="scientific">Phormidium tenue NIES-30</name>
    <dbReference type="NCBI Taxonomy" id="549789"/>
    <lineage>
        <taxon>Bacteria</taxon>
        <taxon>Bacillati</taxon>
        <taxon>Cyanobacteriota</taxon>
        <taxon>Cyanophyceae</taxon>
        <taxon>Oscillatoriophycideae</taxon>
        <taxon>Oscillatoriales</taxon>
        <taxon>Oscillatoriaceae</taxon>
        <taxon>Phormidium</taxon>
    </lineage>
</organism>
<dbReference type="PANTHER" id="PTHR34849:SF4">
    <property type="entry name" value="SLR1209 PROTEIN"/>
    <property type="match status" value="1"/>
</dbReference>
<reference evidence="1 2" key="1">
    <citation type="submission" date="2016-11" db="EMBL/GenBank/DDBJ databases">
        <title>Draft Genome Sequences of Nine Cyanobacterial Strains from Diverse Habitats.</title>
        <authorList>
            <person name="Zhu T."/>
            <person name="Hou S."/>
            <person name="Lu X."/>
            <person name="Hess W.R."/>
        </authorList>
    </citation>
    <scope>NUCLEOTIDE SEQUENCE [LARGE SCALE GENOMIC DNA]</scope>
    <source>
        <strain evidence="1 2">NIES-30</strain>
    </source>
</reference>
<dbReference type="Pfam" id="PF04255">
    <property type="entry name" value="DUF433"/>
    <property type="match status" value="1"/>
</dbReference>
<name>A0A1U7J9Z3_9CYAN</name>
<gene>
    <name evidence="1" type="ORF">NIES30_00365</name>
</gene>
<dbReference type="RefSeq" id="WP_073606412.1">
    <property type="nucleotide sequence ID" value="NZ_MRCG01000001.1"/>
</dbReference>
<proteinExistence type="predicted"/>
<dbReference type="STRING" id="549789.NIES30_00365"/>
<evidence type="ECO:0000313" key="2">
    <source>
        <dbReference type="Proteomes" id="UP000185557"/>
    </source>
</evidence>
<protein>
    <recommendedName>
        <fullName evidence="3">DUF433 domain-containing protein</fullName>
    </recommendedName>
</protein>
<dbReference type="Proteomes" id="UP000185557">
    <property type="component" value="Unassembled WGS sequence"/>
</dbReference>
<dbReference type="InterPro" id="IPR009057">
    <property type="entry name" value="Homeodomain-like_sf"/>
</dbReference>
<comment type="caution">
    <text evidence="1">The sequence shown here is derived from an EMBL/GenBank/DDBJ whole genome shotgun (WGS) entry which is preliminary data.</text>
</comment>
<evidence type="ECO:0008006" key="3">
    <source>
        <dbReference type="Google" id="ProtNLM"/>
    </source>
</evidence>
<dbReference type="AlphaFoldDB" id="A0A1U7J9Z3"/>
<dbReference type="EMBL" id="MRCG01000001">
    <property type="protein sequence ID" value="OKH50598.1"/>
    <property type="molecule type" value="Genomic_DNA"/>
</dbReference>
<dbReference type="InterPro" id="IPR007367">
    <property type="entry name" value="DUF433"/>
</dbReference>